<dbReference type="InterPro" id="IPR053160">
    <property type="entry name" value="MFS_DHA3_Transporter"/>
</dbReference>
<evidence type="ECO:0000259" key="7">
    <source>
        <dbReference type="PROSITE" id="PS50850"/>
    </source>
</evidence>
<evidence type="ECO:0000256" key="4">
    <source>
        <dbReference type="ARBA" id="ARBA00022989"/>
    </source>
</evidence>
<comment type="subcellular location">
    <subcellularLocation>
        <location evidence="1">Cell membrane</location>
        <topology evidence="1">Multi-pass membrane protein</topology>
    </subcellularLocation>
</comment>
<feature type="transmembrane region" description="Helical" evidence="6">
    <location>
        <begin position="229"/>
        <end position="249"/>
    </location>
</feature>
<feature type="transmembrane region" description="Helical" evidence="6">
    <location>
        <begin position="153"/>
        <end position="172"/>
    </location>
</feature>
<comment type="caution">
    <text evidence="8">The sequence shown here is derived from an EMBL/GenBank/DDBJ whole genome shotgun (WGS) entry which is preliminary data.</text>
</comment>
<accession>A0A4R3Z3P3</accession>
<protein>
    <submittedName>
        <fullName evidence="8">Putative MFS family arabinose efflux permease</fullName>
    </submittedName>
</protein>
<evidence type="ECO:0000256" key="5">
    <source>
        <dbReference type="ARBA" id="ARBA00023136"/>
    </source>
</evidence>
<keyword evidence="3 6" id="KW-0812">Transmembrane</keyword>
<feature type="transmembrane region" description="Helical" evidence="6">
    <location>
        <begin position="87"/>
        <end position="103"/>
    </location>
</feature>
<gene>
    <name evidence="8" type="ORF">EDD60_11239</name>
</gene>
<dbReference type="Pfam" id="PF07690">
    <property type="entry name" value="MFS_1"/>
    <property type="match status" value="1"/>
</dbReference>
<evidence type="ECO:0000313" key="9">
    <source>
        <dbReference type="Proteomes" id="UP000295515"/>
    </source>
</evidence>
<dbReference type="InterPro" id="IPR036259">
    <property type="entry name" value="MFS_trans_sf"/>
</dbReference>
<organism evidence="8 9">
    <name type="scientific">Longibaculum muris</name>
    <dbReference type="NCBI Taxonomy" id="1796628"/>
    <lineage>
        <taxon>Bacteria</taxon>
        <taxon>Bacillati</taxon>
        <taxon>Bacillota</taxon>
        <taxon>Erysipelotrichia</taxon>
        <taxon>Erysipelotrichales</taxon>
        <taxon>Coprobacillaceae</taxon>
        <taxon>Longibaculum</taxon>
    </lineage>
</organism>
<dbReference type="GO" id="GO:0005886">
    <property type="term" value="C:plasma membrane"/>
    <property type="evidence" value="ECO:0007669"/>
    <property type="project" value="UniProtKB-SubCell"/>
</dbReference>
<evidence type="ECO:0000256" key="3">
    <source>
        <dbReference type="ARBA" id="ARBA00022692"/>
    </source>
</evidence>
<dbReference type="InterPro" id="IPR011701">
    <property type="entry name" value="MFS"/>
</dbReference>
<dbReference type="AlphaFoldDB" id="A0A4R3Z3P3"/>
<dbReference type="PROSITE" id="PS00216">
    <property type="entry name" value="SUGAR_TRANSPORT_1"/>
    <property type="match status" value="1"/>
</dbReference>
<proteinExistence type="predicted"/>
<feature type="transmembrane region" description="Helical" evidence="6">
    <location>
        <begin position="261"/>
        <end position="282"/>
    </location>
</feature>
<evidence type="ECO:0000256" key="2">
    <source>
        <dbReference type="ARBA" id="ARBA00022448"/>
    </source>
</evidence>
<dbReference type="SUPFAM" id="SSF103473">
    <property type="entry name" value="MFS general substrate transporter"/>
    <property type="match status" value="1"/>
</dbReference>
<feature type="transmembrane region" description="Helical" evidence="6">
    <location>
        <begin position="379"/>
        <end position="399"/>
    </location>
</feature>
<feature type="transmembrane region" description="Helical" evidence="6">
    <location>
        <begin position="349"/>
        <end position="367"/>
    </location>
</feature>
<evidence type="ECO:0000256" key="6">
    <source>
        <dbReference type="SAM" id="Phobius"/>
    </source>
</evidence>
<dbReference type="Gene3D" id="1.20.1250.20">
    <property type="entry name" value="MFS general substrate transporter like domains"/>
    <property type="match status" value="1"/>
</dbReference>
<sequence>MESFFVPQKQKKRGLIIMKKNLYLNYIFEFLLNFKLTSLLWPTFLVIKGFSLVDVGICESVFHITSMLGEMPTGIISDLYGRRLSRLLGRMVEIVSIILLIFARQEWMIYLSFILQALSYNLESGTDSAYVYDLLLEYNEQDEFAKIQGKREVVIQVAMLLSTTIGGIIAGLSYQLTYGLSILIIILSIFALLQMKEIKNKGYIKTNILHDMKQQVVMSCELIKQDHQIFYLILSTALFSASLTTAYYYLTNYWKELGVSISAISIFLSLENITGIIAGVITYKIMKRYSQKRLLLVLPIGIVISSIGLPFYPLSILSICVMAFFETILYIAITTFLNEKVESQMRATLLSLMSMGFSIVMIVYFPLMGLIGDMFGLKVAYLCLFVILCFIYIIYQYVIRKRYEQ</sequence>
<feature type="transmembrane region" description="Helical" evidence="6">
    <location>
        <begin position="294"/>
        <end position="310"/>
    </location>
</feature>
<keyword evidence="4 6" id="KW-1133">Transmembrane helix</keyword>
<keyword evidence="5 6" id="KW-0472">Membrane</keyword>
<keyword evidence="9" id="KW-1185">Reference proteome</keyword>
<dbReference type="InterPro" id="IPR020846">
    <property type="entry name" value="MFS_dom"/>
</dbReference>
<keyword evidence="2" id="KW-0813">Transport</keyword>
<feature type="transmembrane region" description="Helical" evidence="6">
    <location>
        <begin position="21"/>
        <end position="41"/>
    </location>
</feature>
<dbReference type="Proteomes" id="UP000295515">
    <property type="component" value="Unassembled WGS sequence"/>
</dbReference>
<dbReference type="PANTHER" id="PTHR23530:SF1">
    <property type="entry name" value="PERMEASE, MAJOR FACILITATOR SUPERFAMILY-RELATED"/>
    <property type="match status" value="1"/>
</dbReference>
<dbReference type="GO" id="GO:0022857">
    <property type="term" value="F:transmembrane transporter activity"/>
    <property type="evidence" value="ECO:0007669"/>
    <property type="project" value="InterPro"/>
</dbReference>
<dbReference type="InterPro" id="IPR005829">
    <property type="entry name" value="Sugar_transporter_CS"/>
</dbReference>
<dbReference type="PROSITE" id="PS50850">
    <property type="entry name" value="MFS"/>
    <property type="match status" value="1"/>
</dbReference>
<feature type="transmembrane region" description="Helical" evidence="6">
    <location>
        <begin position="316"/>
        <end position="337"/>
    </location>
</feature>
<reference evidence="8 9" key="1">
    <citation type="submission" date="2019-03" db="EMBL/GenBank/DDBJ databases">
        <title>Genomic Encyclopedia of Type Strains, Phase IV (KMG-IV): sequencing the most valuable type-strain genomes for metagenomic binning, comparative biology and taxonomic classification.</title>
        <authorList>
            <person name="Goeker M."/>
        </authorList>
    </citation>
    <scope>NUCLEOTIDE SEQUENCE [LARGE SCALE GENOMIC DNA]</scope>
    <source>
        <strain evidence="8 9">DSM 29487</strain>
    </source>
</reference>
<feature type="domain" description="Major facilitator superfamily (MFS) profile" evidence="7">
    <location>
        <begin position="1"/>
        <end position="404"/>
    </location>
</feature>
<name>A0A4R3Z3P3_9FIRM</name>
<feature type="transmembrane region" description="Helical" evidence="6">
    <location>
        <begin position="178"/>
        <end position="195"/>
    </location>
</feature>
<evidence type="ECO:0000313" key="8">
    <source>
        <dbReference type="EMBL" id="TCV98544.1"/>
    </source>
</evidence>
<evidence type="ECO:0000256" key="1">
    <source>
        <dbReference type="ARBA" id="ARBA00004651"/>
    </source>
</evidence>
<dbReference type="EMBL" id="SMCQ01000012">
    <property type="protein sequence ID" value="TCV98544.1"/>
    <property type="molecule type" value="Genomic_DNA"/>
</dbReference>
<dbReference type="PANTHER" id="PTHR23530">
    <property type="entry name" value="TRANSPORT PROTEIN-RELATED"/>
    <property type="match status" value="1"/>
</dbReference>